<proteinExistence type="predicted"/>
<keyword evidence="2" id="KW-1185">Reference proteome</keyword>
<organism evidence="1 2">
    <name type="scientific">Lentithecium fluviatile CBS 122367</name>
    <dbReference type="NCBI Taxonomy" id="1168545"/>
    <lineage>
        <taxon>Eukaryota</taxon>
        <taxon>Fungi</taxon>
        <taxon>Dikarya</taxon>
        <taxon>Ascomycota</taxon>
        <taxon>Pezizomycotina</taxon>
        <taxon>Dothideomycetes</taxon>
        <taxon>Pleosporomycetidae</taxon>
        <taxon>Pleosporales</taxon>
        <taxon>Massarineae</taxon>
        <taxon>Lentitheciaceae</taxon>
        <taxon>Lentithecium</taxon>
    </lineage>
</organism>
<dbReference type="InterPro" id="IPR011333">
    <property type="entry name" value="SKP1/BTB/POZ_sf"/>
</dbReference>
<dbReference type="PANTHER" id="PTHR47843">
    <property type="entry name" value="BTB DOMAIN-CONTAINING PROTEIN-RELATED"/>
    <property type="match status" value="1"/>
</dbReference>
<dbReference type="EMBL" id="MU005575">
    <property type="protein sequence ID" value="KAF2687373.1"/>
    <property type="molecule type" value="Genomic_DNA"/>
</dbReference>
<dbReference type="AlphaFoldDB" id="A0A6G1JB59"/>
<reference evidence="1" key="1">
    <citation type="journal article" date="2020" name="Stud. Mycol.">
        <title>101 Dothideomycetes genomes: a test case for predicting lifestyles and emergence of pathogens.</title>
        <authorList>
            <person name="Haridas S."/>
            <person name="Albert R."/>
            <person name="Binder M."/>
            <person name="Bloem J."/>
            <person name="Labutti K."/>
            <person name="Salamov A."/>
            <person name="Andreopoulos B."/>
            <person name="Baker S."/>
            <person name="Barry K."/>
            <person name="Bills G."/>
            <person name="Bluhm B."/>
            <person name="Cannon C."/>
            <person name="Castanera R."/>
            <person name="Culley D."/>
            <person name="Daum C."/>
            <person name="Ezra D."/>
            <person name="Gonzalez J."/>
            <person name="Henrissat B."/>
            <person name="Kuo A."/>
            <person name="Liang C."/>
            <person name="Lipzen A."/>
            <person name="Lutzoni F."/>
            <person name="Magnuson J."/>
            <person name="Mondo S."/>
            <person name="Nolan M."/>
            <person name="Ohm R."/>
            <person name="Pangilinan J."/>
            <person name="Park H.-J."/>
            <person name="Ramirez L."/>
            <person name="Alfaro M."/>
            <person name="Sun H."/>
            <person name="Tritt A."/>
            <person name="Yoshinaga Y."/>
            <person name="Zwiers L.-H."/>
            <person name="Turgeon B."/>
            <person name="Goodwin S."/>
            <person name="Spatafora J."/>
            <person name="Crous P."/>
            <person name="Grigoriev I."/>
        </authorList>
    </citation>
    <scope>NUCLEOTIDE SEQUENCE</scope>
    <source>
        <strain evidence="1">CBS 122367</strain>
    </source>
</reference>
<dbReference type="OrthoDB" id="194443at2759"/>
<dbReference type="Proteomes" id="UP000799291">
    <property type="component" value="Unassembled WGS sequence"/>
</dbReference>
<gene>
    <name evidence="1" type="ORF">K458DRAFT_362089</name>
</gene>
<protein>
    <recommendedName>
        <fullName evidence="3">BTB domain-containing protein</fullName>
    </recommendedName>
</protein>
<evidence type="ECO:0008006" key="3">
    <source>
        <dbReference type="Google" id="ProtNLM"/>
    </source>
</evidence>
<dbReference type="Gene3D" id="3.30.710.10">
    <property type="entry name" value="Potassium Channel Kv1.1, Chain A"/>
    <property type="match status" value="1"/>
</dbReference>
<accession>A0A6G1JB59</accession>
<name>A0A6G1JB59_9PLEO</name>
<evidence type="ECO:0000313" key="1">
    <source>
        <dbReference type="EMBL" id="KAF2687373.1"/>
    </source>
</evidence>
<dbReference type="CDD" id="cd18186">
    <property type="entry name" value="BTB_POZ_ZBTB_KLHL-like"/>
    <property type="match status" value="1"/>
</dbReference>
<sequence length="278" mass="31655">MAVVPFHNKVESPPSPCFEISARKTRESINLLAGPAIEVVVGNDSTPPSGKRRVWWLPKNLLSHRSSFFREACDITMGEPGQPRIELASDDPIIFAFFVEWLYYEGYTAVHPVWDESIEHAAAWVLGAKLKTPEFQDHAMGHLYRIHNDVHRPQPLTSREVDYACANSPPGSYLRWLYFDLMSEHFSRRERVQGPTAEWEEVLKKHSEAMTALLGRLRDGSQQKFVRGPEAYMVKKDVQSEALLENDDVQSNADMENVDAQSDTCMENAYVRSDVSML</sequence>
<evidence type="ECO:0000313" key="2">
    <source>
        <dbReference type="Proteomes" id="UP000799291"/>
    </source>
</evidence>